<dbReference type="Pfam" id="PF05787">
    <property type="entry name" value="PhoX"/>
    <property type="match status" value="1"/>
</dbReference>
<dbReference type="RefSeq" id="WP_212275307.1">
    <property type="nucleotide sequence ID" value="NZ_BAAANK010000008.1"/>
</dbReference>
<keyword evidence="2" id="KW-1185">Reference proteome</keyword>
<protein>
    <submittedName>
        <fullName evidence="1">PhoX family phosphatase</fullName>
    </submittedName>
</protein>
<dbReference type="PROSITE" id="PS51318">
    <property type="entry name" value="TAT"/>
    <property type="match status" value="1"/>
</dbReference>
<evidence type="ECO:0000313" key="1">
    <source>
        <dbReference type="EMBL" id="GAA1841887.1"/>
    </source>
</evidence>
<name>A0ABP4ZAA3_9MICO</name>
<dbReference type="EMBL" id="BAAANK010000008">
    <property type="protein sequence ID" value="GAA1841887.1"/>
    <property type="molecule type" value="Genomic_DNA"/>
</dbReference>
<sequence>MTISDQARPRMLPMADHVRGKRSAVTCQLKCANACLGPECNTSDNAHFRDIASAALTRRSVLGLGLAGAIGLAVADAVGGAGGARGAAAFAAQPGRTGLAFDPIAPVNRLVDDFTVPAGYRWQPIIRWGDPLFSAVPALDFEHQSAEAQAGQFGYNSDYLDIIADPSGKTAVLVNNHEYVNPNIMFPATTDAAERRRRGDIYKAAQGMSVVELRRRKVGEPWSYVVDGRRNRRVTVETVFELTGPAAGSDLVKTAADPEGRWVKGTLGNCAGGTTPWGTVLSGEENFNGYFAWAADTAAQKRYGSTATTSTENGWEAYDPRFDAHDPSFVNEPNRFGYIVEIDPEDPTSTPVKHTAMGRFKHEGANVIIAEDGRVVAYMGDDERNDYLYKFVSKNRFTGNGKGRGKGRRRDDMRLLSEGDLYVARFTGDSPAGEITGAGGLPGDGAFDGVGQWIPLTSNGVSVVPGMSTEEVLVYTRLAADRVGATKMDRPEDVEPSPVTGKVYVALTNNSNRGGASAPVDEANPISGNRYGHVIELTETSGQAGTSFGWSILLLCGDPSTTAPTYFAGFPKELVSPISCPDNVAFDSEGNLWISTDGAPGTIGYNDGLFKVPLDGEQRGNVQQFLAVPREAETCGPVIHDREGLVFVAVQHPGENGAVGDQHSYFPDYVPRHGGGDAAAPRPSVVQVFRA</sequence>
<dbReference type="InterPro" id="IPR008557">
    <property type="entry name" value="PhoX"/>
</dbReference>
<proteinExistence type="predicted"/>
<comment type="caution">
    <text evidence="1">The sequence shown here is derived from an EMBL/GenBank/DDBJ whole genome shotgun (WGS) entry which is preliminary data.</text>
</comment>
<gene>
    <name evidence="1" type="ORF">GCM10009750_30200</name>
</gene>
<dbReference type="Proteomes" id="UP001501746">
    <property type="component" value="Unassembled WGS sequence"/>
</dbReference>
<dbReference type="InterPro" id="IPR006311">
    <property type="entry name" value="TAT_signal"/>
</dbReference>
<dbReference type="PANTHER" id="PTHR35399">
    <property type="entry name" value="SLR8030 PROTEIN"/>
    <property type="match status" value="1"/>
</dbReference>
<accession>A0ABP4ZAA3</accession>
<evidence type="ECO:0000313" key="2">
    <source>
        <dbReference type="Proteomes" id="UP001501746"/>
    </source>
</evidence>
<dbReference type="PANTHER" id="PTHR35399:SF2">
    <property type="entry name" value="DUF839 DOMAIN-CONTAINING PROTEIN"/>
    <property type="match status" value="1"/>
</dbReference>
<reference evidence="2" key="1">
    <citation type="journal article" date="2019" name="Int. J. Syst. Evol. Microbiol.">
        <title>The Global Catalogue of Microorganisms (GCM) 10K type strain sequencing project: providing services to taxonomists for standard genome sequencing and annotation.</title>
        <authorList>
            <consortium name="The Broad Institute Genomics Platform"/>
            <consortium name="The Broad Institute Genome Sequencing Center for Infectious Disease"/>
            <person name="Wu L."/>
            <person name="Ma J."/>
        </authorList>
    </citation>
    <scope>NUCLEOTIDE SEQUENCE [LARGE SCALE GENOMIC DNA]</scope>
    <source>
        <strain evidence="2">JCM 14323</strain>
    </source>
</reference>
<dbReference type="SUPFAM" id="SSF63829">
    <property type="entry name" value="Calcium-dependent phosphotriesterase"/>
    <property type="match status" value="1"/>
</dbReference>
<organism evidence="1 2">
    <name type="scientific">Agromyces salentinus</name>
    <dbReference type="NCBI Taxonomy" id="269421"/>
    <lineage>
        <taxon>Bacteria</taxon>
        <taxon>Bacillati</taxon>
        <taxon>Actinomycetota</taxon>
        <taxon>Actinomycetes</taxon>
        <taxon>Micrococcales</taxon>
        <taxon>Microbacteriaceae</taxon>
        <taxon>Agromyces</taxon>
    </lineage>
</organism>